<dbReference type="Gene3D" id="1.20.1280.290">
    <property type="match status" value="1"/>
</dbReference>
<dbReference type="Proteomes" id="UP000821866">
    <property type="component" value="Unassembled WGS sequence"/>
</dbReference>
<reference evidence="2" key="1">
    <citation type="journal article" date="2020" name="Cell">
        <title>Large-Scale Comparative Analyses of Tick Genomes Elucidate Their Genetic Diversity and Vector Capacities.</title>
        <authorList>
            <consortium name="Tick Genome and Microbiome Consortium (TIGMIC)"/>
            <person name="Jia N."/>
            <person name="Wang J."/>
            <person name="Shi W."/>
            <person name="Du L."/>
            <person name="Sun Y."/>
            <person name="Zhan W."/>
            <person name="Jiang J.F."/>
            <person name="Wang Q."/>
            <person name="Zhang B."/>
            <person name="Ji P."/>
            <person name="Bell-Sakyi L."/>
            <person name="Cui X.M."/>
            <person name="Yuan T.T."/>
            <person name="Jiang B.G."/>
            <person name="Yang W.F."/>
            <person name="Lam T.T."/>
            <person name="Chang Q.C."/>
            <person name="Ding S.J."/>
            <person name="Wang X.J."/>
            <person name="Zhu J.G."/>
            <person name="Ruan X.D."/>
            <person name="Zhao L."/>
            <person name="Wei J.T."/>
            <person name="Ye R.Z."/>
            <person name="Que T.C."/>
            <person name="Du C.H."/>
            <person name="Zhou Y.H."/>
            <person name="Cheng J.X."/>
            <person name="Dai P.F."/>
            <person name="Guo W.B."/>
            <person name="Han X.H."/>
            <person name="Huang E.J."/>
            <person name="Li L.F."/>
            <person name="Wei W."/>
            <person name="Gao Y.C."/>
            <person name="Liu J.Z."/>
            <person name="Shao H.Z."/>
            <person name="Wang X."/>
            <person name="Wang C.C."/>
            <person name="Yang T.C."/>
            <person name="Huo Q.B."/>
            <person name="Li W."/>
            <person name="Chen H.Y."/>
            <person name="Chen S.E."/>
            <person name="Zhou L.G."/>
            <person name="Ni X.B."/>
            <person name="Tian J.H."/>
            <person name="Sheng Y."/>
            <person name="Liu T."/>
            <person name="Pan Y.S."/>
            <person name="Xia L.Y."/>
            <person name="Li J."/>
            <person name="Zhao F."/>
            <person name="Cao W.C."/>
        </authorList>
    </citation>
    <scope>NUCLEOTIDE SEQUENCE</scope>
    <source>
        <strain evidence="2">Rmic-2018</strain>
    </source>
</reference>
<sequence>MQAAGEWIGDIASFLTIASFVCSLSISRRICRATSSTDVAFSPLVVGILCTLFWLLYGHDVGDTRVTLVGAFGLIVTTVNATMHRVFAEGAYTGSPLAAVLLLMYHVPSMMETEQLGKVAFIFSVAYHLVPVIPSVTMFTRLQISLWKIVIFGLWTVYGGLVDDPPLFTSSLIGFSAGVIEFALRSTRPPPDSLRQELQ</sequence>
<keyword evidence="1" id="KW-0812">Transmembrane</keyword>
<proteinExistence type="predicted"/>
<dbReference type="InterPro" id="IPR004316">
    <property type="entry name" value="SWEET_rpt"/>
</dbReference>
<keyword evidence="3" id="KW-1185">Reference proteome</keyword>
<evidence type="ECO:0008006" key="4">
    <source>
        <dbReference type="Google" id="ProtNLM"/>
    </source>
</evidence>
<reference evidence="2" key="2">
    <citation type="submission" date="2021-09" db="EMBL/GenBank/DDBJ databases">
        <authorList>
            <person name="Jia N."/>
            <person name="Wang J."/>
            <person name="Shi W."/>
            <person name="Du L."/>
            <person name="Sun Y."/>
            <person name="Zhan W."/>
            <person name="Jiang J."/>
            <person name="Wang Q."/>
            <person name="Zhang B."/>
            <person name="Ji P."/>
            <person name="Sakyi L.B."/>
            <person name="Cui X."/>
            <person name="Yuan T."/>
            <person name="Jiang B."/>
            <person name="Yang W."/>
            <person name="Lam T.T.-Y."/>
            <person name="Chang Q."/>
            <person name="Ding S."/>
            <person name="Wang X."/>
            <person name="Zhu J."/>
            <person name="Ruan X."/>
            <person name="Zhao L."/>
            <person name="Wei J."/>
            <person name="Que T."/>
            <person name="Du C."/>
            <person name="Cheng J."/>
            <person name="Dai P."/>
            <person name="Han X."/>
            <person name="Huang E."/>
            <person name="Gao Y."/>
            <person name="Liu J."/>
            <person name="Shao H."/>
            <person name="Ye R."/>
            <person name="Li L."/>
            <person name="Wei W."/>
            <person name="Wang X."/>
            <person name="Wang C."/>
            <person name="Huo Q."/>
            <person name="Li W."/>
            <person name="Guo W."/>
            <person name="Chen H."/>
            <person name="Chen S."/>
            <person name="Zhou L."/>
            <person name="Zhou L."/>
            <person name="Ni X."/>
            <person name="Tian J."/>
            <person name="Zhou Y."/>
            <person name="Sheng Y."/>
            <person name="Liu T."/>
            <person name="Pan Y."/>
            <person name="Xia L."/>
            <person name="Li J."/>
            <person name="Zhao F."/>
            <person name="Cao W."/>
        </authorList>
    </citation>
    <scope>NUCLEOTIDE SEQUENCE</scope>
    <source>
        <strain evidence="2">Rmic-2018</strain>
        <tissue evidence="2">Larvae</tissue>
    </source>
</reference>
<evidence type="ECO:0000313" key="2">
    <source>
        <dbReference type="EMBL" id="KAH8024837.1"/>
    </source>
</evidence>
<name>A0A9J6DRL4_RHIMP</name>
<gene>
    <name evidence="2" type="ORF">HPB51_001470</name>
</gene>
<keyword evidence="1" id="KW-0472">Membrane</keyword>
<dbReference type="OrthoDB" id="409725at2759"/>
<accession>A0A9J6DRL4</accession>
<dbReference type="VEuPathDB" id="VectorBase:LOC119169814"/>
<evidence type="ECO:0000256" key="1">
    <source>
        <dbReference type="SAM" id="Phobius"/>
    </source>
</evidence>
<feature type="transmembrane region" description="Helical" evidence="1">
    <location>
        <begin position="64"/>
        <end position="83"/>
    </location>
</feature>
<feature type="transmembrane region" description="Helical" evidence="1">
    <location>
        <begin position="144"/>
        <end position="161"/>
    </location>
</feature>
<feature type="transmembrane region" description="Helical" evidence="1">
    <location>
        <begin position="6"/>
        <end position="27"/>
    </location>
</feature>
<dbReference type="Pfam" id="PF03083">
    <property type="entry name" value="MtN3_slv"/>
    <property type="match status" value="1"/>
</dbReference>
<dbReference type="GO" id="GO:0016020">
    <property type="term" value="C:membrane"/>
    <property type="evidence" value="ECO:0007669"/>
    <property type="project" value="InterPro"/>
</dbReference>
<dbReference type="AlphaFoldDB" id="A0A9J6DRL4"/>
<comment type="caution">
    <text evidence="2">The sequence shown here is derived from an EMBL/GenBank/DDBJ whole genome shotgun (WGS) entry which is preliminary data.</text>
</comment>
<organism evidence="2 3">
    <name type="scientific">Rhipicephalus microplus</name>
    <name type="common">Cattle tick</name>
    <name type="synonym">Boophilus microplus</name>
    <dbReference type="NCBI Taxonomy" id="6941"/>
    <lineage>
        <taxon>Eukaryota</taxon>
        <taxon>Metazoa</taxon>
        <taxon>Ecdysozoa</taxon>
        <taxon>Arthropoda</taxon>
        <taxon>Chelicerata</taxon>
        <taxon>Arachnida</taxon>
        <taxon>Acari</taxon>
        <taxon>Parasitiformes</taxon>
        <taxon>Ixodida</taxon>
        <taxon>Ixodoidea</taxon>
        <taxon>Ixodidae</taxon>
        <taxon>Rhipicephalinae</taxon>
        <taxon>Rhipicephalus</taxon>
        <taxon>Boophilus</taxon>
    </lineage>
</organism>
<feature type="transmembrane region" description="Helical" evidence="1">
    <location>
        <begin position="119"/>
        <end position="137"/>
    </location>
</feature>
<protein>
    <recommendedName>
        <fullName evidence="4">Sugar transporter SWEET1</fullName>
    </recommendedName>
</protein>
<dbReference type="EMBL" id="JABSTU010000007">
    <property type="protein sequence ID" value="KAH8024837.1"/>
    <property type="molecule type" value="Genomic_DNA"/>
</dbReference>
<keyword evidence="1" id="KW-1133">Transmembrane helix</keyword>
<evidence type="ECO:0000313" key="3">
    <source>
        <dbReference type="Proteomes" id="UP000821866"/>
    </source>
</evidence>
<feature type="transmembrane region" description="Helical" evidence="1">
    <location>
        <begin position="39"/>
        <end position="58"/>
    </location>
</feature>
<feature type="transmembrane region" description="Helical" evidence="1">
    <location>
        <begin position="90"/>
        <end position="107"/>
    </location>
</feature>